<dbReference type="PANTHER" id="PTHR23245">
    <property type="entry name" value="TRNA METHYLTRANSFERASE"/>
    <property type="match status" value="1"/>
</dbReference>
<dbReference type="GO" id="GO:0008757">
    <property type="term" value="F:S-adenosylmethionine-dependent methyltransferase activity"/>
    <property type="evidence" value="ECO:0007669"/>
    <property type="project" value="InterPro"/>
</dbReference>
<reference evidence="5 6" key="1">
    <citation type="submission" date="2019-03" db="EMBL/GenBank/DDBJ databases">
        <title>The genome sequence of a newly discovered highly antifungal drug resistant Aspergillus species, Aspergillus tanneri NIH 1004.</title>
        <authorList>
            <person name="Mounaud S."/>
            <person name="Singh I."/>
            <person name="Joardar V."/>
            <person name="Pakala S."/>
            <person name="Pakala S."/>
            <person name="Venepally P."/>
            <person name="Hoover J."/>
            <person name="Nierman W."/>
            <person name="Chung J."/>
            <person name="Losada L."/>
        </authorList>
    </citation>
    <scope>NUCLEOTIDE SEQUENCE [LARGE SCALE GENOMIC DNA]</scope>
    <source>
        <strain evidence="5 6">NIH1004</strain>
    </source>
</reference>
<proteinExistence type="inferred from homology"/>
<comment type="subcellular location">
    <subcellularLocation>
        <location evidence="2">Cytoplasm</location>
    </subcellularLocation>
</comment>
<dbReference type="UniPathway" id="UPA00375"/>
<dbReference type="InterPro" id="IPR026274">
    <property type="entry name" value="tRNA_wybutosine_synth_prot_2"/>
</dbReference>
<dbReference type="GO" id="GO:0102522">
    <property type="term" value="F:tRNA 4-demethylwyosine alpha-amino-alpha-carboxypropyltransferase activity"/>
    <property type="evidence" value="ECO:0007669"/>
    <property type="project" value="UniProtKB-EC"/>
</dbReference>
<dbReference type="VEuPathDB" id="FungiDB:EYZ11_002647"/>
<evidence type="ECO:0000256" key="1">
    <source>
        <dbReference type="ARBA" id="ARBA00049400"/>
    </source>
</evidence>
<dbReference type="RefSeq" id="XP_033431872.1">
    <property type="nucleotide sequence ID" value="XM_033566115.1"/>
</dbReference>
<keyword evidence="6" id="KW-1185">Reference proteome</keyword>
<dbReference type="OrthoDB" id="2387925at2759"/>
<gene>
    <name evidence="4" type="ORF">ATNIH1004_001415</name>
    <name evidence="5" type="ORF">EYZ11_002647</name>
</gene>
<dbReference type="EMBL" id="QUQM01000002">
    <property type="protein sequence ID" value="KAA8652511.1"/>
    <property type="molecule type" value="Genomic_DNA"/>
</dbReference>
<comment type="catalytic activity">
    <reaction evidence="1">
        <text>4-demethylwyosine(37) in tRNA(Phe) + S-adenosyl-L-methionine = 4-demethyl-7-[(3S)-3-amino-3-carboxypropyl]wyosine(37) in tRNA(Phe) + S-methyl-5'-thioadenosine + H(+)</text>
        <dbReference type="Rhea" id="RHEA:36355"/>
        <dbReference type="Rhea" id="RHEA-COMP:10164"/>
        <dbReference type="Rhea" id="RHEA-COMP:10378"/>
        <dbReference type="ChEBI" id="CHEBI:15378"/>
        <dbReference type="ChEBI" id="CHEBI:17509"/>
        <dbReference type="ChEBI" id="CHEBI:59789"/>
        <dbReference type="ChEBI" id="CHEBI:64315"/>
        <dbReference type="ChEBI" id="CHEBI:73550"/>
        <dbReference type="EC" id="2.5.1.114"/>
    </reaction>
</comment>
<dbReference type="Gene3D" id="3.40.50.150">
    <property type="entry name" value="Vaccinia Virus protein VP39"/>
    <property type="match status" value="1"/>
</dbReference>
<comment type="pathway">
    <text evidence="2">tRNA modification; wybutosine-tRNA(Phe) biosynthesis.</text>
</comment>
<dbReference type="PANTHER" id="PTHR23245:SF25">
    <property type="entry name" value="TRNA WYBUTOSINE-SYNTHESIZING PROTEIN 2 HOMOLOG"/>
    <property type="match status" value="1"/>
</dbReference>
<evidence type="ECO:0000313" key="6">
    <source>
        <dbReference type="Proteomes" id="UP000308092"/>
    </source>
</evidence>
<comment type="caution">
    <text evidence="5">The sequence shown here is derived from an EMBL/GenBank/DDBJ whole genome shotgun (WGS) entry which is preliminary data.</text>
</comment>
<dbReference type="PROSITE" id="PS51684">
    <property type="entry name" value="SAM_MT_TRM5_TYW2"/>
    <property type="match status" value="1"/>
</dbReference>
<dbReference type="GO" id="GO:0030488">
    <property type="term" value="P:tRNA methylation"/>
    <property type="evidence" value="ECO:0007669"/>
    <property type="project" value="TreeGrafter"/>
</dbReference>
<dbReference type="GO" id="GO:0005737">
    <property type="term" value="C:cytoplasm"/>
    <property type="evidence" value="ECO:0007669"/>
    <property type="project" value="UniProtKB-SubCell"/>
</dbReference>
<comment type="function">
    <text evidence="2">S-adenosyl-L-methionine-dependent transferase that acts as a component of the wybutosine biosynthesis pathway. Wybutosine is a hyper modified guanosine with a tricyclic base found at the 3'-position adjacent to the anticodon of eukaryotic phenylalanine tRNA. Catalyzes the transfer of the alpha-amino-alpha-carboxypropyl (acp) group from S-adenosyl-L-methionine to the C-7 position of 4-demethylwyosine (imG-14) to produce wybutosine-86.</text>
</comment>
<dbReference type="PIRSF" id="PIRSF038972">
    <property type="entry name" value="Trm12"/>
    <property type="match status" value="1"/>
</dbReference>
<dbReference type="AlphaFoldDB" id="A0A4S3JQE0"/>
<dbReference type="GO" id="GO:0031591">
    <property type="term" value="P:wybutosine biosynthetic process"/>
    <property type="evidence" value="ECO:0007669"/>
    <property type="project" value="InterPro"/>
</dbReference>
<evidence type="ECO:0000259" key="3">
    <source>
        <dbReference type="PROSITE" id="PS51684"/>
    </source>
</evidence>
<dbReference type="InterPro" id="IPR030382">
    <property type="entry name" value="MeTrfase_TRM5/TYW2"/>
</dbReference>
<evidence type="ECO:0000256" key="2">
    <source>
        <dbReference type="PIRNR" id="PIRNR038972"/>
    </source>
</evidence>
<feature type="domain" description="SAM-dependent methyltransferase TRM5/TYW2-type" evidence="3">
    <location>
        <begin position="107"/>
        <end position="430"/>
    </location>
</feature>
<comment type="similarity">
    <text evidence="2">Belongs to the class I-like SAM-binding methyltransferase superfamily. TRM5/TYW2 family.</text>
</comment>
<dbReference type="Proteomes" id="UP000308092">
    <property type="component" value="Unassembled WGS sequence"/>
</dbReference>
<dbReference type="GeneID" id="54324117"/>
<evidence type="ECO:0000313" key="5">
    <source>
        <dbReference type="EMBL" id="THC97896.1"/>
    </source>
</evidence>
<organism evidence="5 6">
    <name type="scientific">Aspergillus tanneri</name>
    <dbReference type="NCBI Taxonomy" id="1220188"/>
    <lineage>
        <taxon>Eukaryota</taxon>
        <taxon>Fungi</taxon>
        <taxon>Dikarya</taxon>
        <taxon>Ascomycota</taxon>
        <taxon>Pezizomycotina</taxon>
        <taxon>Eurotiomycetes</taxon>
        <taxon>Eurotiomycetidae</taxon>
        <taxon>Eurotiales</taxon>
        <taxon>Aspergillaceae</taxon>
        <taxon>Aspergillus</taxon>
        <taxon>Aspergillus subgen. Circumdati</taxon>
    </lineage>
</organism>
<evidence type="ECO:0000313" key="7">
    <source>
        <dbReference type="Proteomes" id="UP000324241"/>
    </source>
</evidence>
<keyword evidence="2" id="KW-0963">Cytoplasm</keyword>
<keyword evidence="2" id="KW-0949">S-adenosyl-L-methionine</keyword>
<dbReference type="STRING" id="1220188.A0A4S3JQE0"/>
<reference evidence="4 7" key="2">
    <citation type="submission" date="2019-08" db="EMBL/GenBank/DDBJ databases">
        <title>The genome sequence of a newly discovered highly antifungal drug resistant Aspergillus species, Aspergillus tanneri NIH 1004.</title>
        <authorList>
            <person name="Mounaud S."/>
            <person name="Singh I."/>
            <person name="Joardar V."/>
            <person name="Pakala S."/>
            <person name="Pakala S."/>
            <person name="Venepally P."/>
            <person name="Chung J.K."/>
            <person name="Losada L."/>
            <person name="Nierman W.C."/>
        </authorList>
    </citation>
    <scope>NUCLEOTIDE SEQUENCE [LARGE SCALE GENOMIC DNA]</scope>
    <source>
        <strain evidence="4 7">NIH1004</strain>
    </source>
</reference>
<dbReference type="Proteomes" id="UP000324241">
    <property type="component" value="Unassembled WGS sequence"/>
</dbReference>
<dbReference type="GO" id="GO:0008175">
    <property type="term" value="F:tRNA methyltransferase activity"/>
    <property type="evidence" value="ECO:0007669"/>
    <property type="project" value="TreeGrafter"/>
</dbReference>
<keyword evidence="2" id="KW-0819">tRNA processing</keyword>
<accession>A0A4S3JQE0</accession>
<dbReference type="SUPFAM" id="SSF53335">
    <property type="entry name" value="S-adenosyl-L-methionine-dependent methyltransferases"/>
    <property type="match status" value="1"/>
</dbReference>
<protein>
    <recommendedName>
        <fullName evidence="2">tRNA wybutosine-synthesizing protein 2</fullName>
        <shortName evidence="2">tRNA-yW-synthesizing protein 2</shortName>
    </recommendedName>
    <alternativeName>
        <fullName evidence="2">tRNA(Phe) (4-demethylwyosine(37)-C(7)) aminocarboxypropyltransferase</fullName>
    </alternativeName>
</protein>
<keyword evidence="2" id="KW-0808">Transferase</keyword>
<name>A0A4S3JQE0_9EURO</name>
<dbReference type="InterPro" id="IPR029063">
    <property type="entry name" value="SAM-dependent_MTases_sf"/>
</dbReference>
<evidence type="ECO:0000313" key="4">
    <source>
        <dbReference type="EMBL" id="KAA8652511.1"/>
    </source>
</evidence>
<sequence>MGTEGTGQKLNPNIVLRSSRNERYAGKQPARNLNPLQKGIQEYVTTHIPSSRLSDHGLSPDTLLSSLPKRYTIYEPMLLLPVNALSSPPAWSALYQSFSDEEKQSLFALIAQAFSHMGVSHVAINAPIALTDIQGQENRMRSPAGLVPLYGDFGPLPSEDEDENGQPTEADLQLAFWVRTVQNHGIVQIWSPLYTMFSRGNITEKARILGYGTVFEGLDADFLKGDTVGDIDVIDMYAGIGYFVFSYLKRGVNRVWGWEINGWSVEGLRRGCIENGWGCKVVRVREDGSLSETIPSLVEGLQDSDKVVIFHGDNRFAADILLGIAEHLKARRSLNSIRHVNLGLLPSSSAAWSNACKMIDVQKGGWIHVHENVDVQKIEEKKEEIACEMGRLRAQVLDIRSVAVKCRHVEHVKTYAPGVMHCVFDVYLPSCMEANLGKPV</sequence>
<dbReference type="EMBL" id="SOSA01000060">
    <property type="protein sequence ID" value="THC97896.1"/>
    <property type="molecule type" value="Genomic_DNA"/>
</dbReference>